<dbReference type="SMART" id="SM00418">
    <property type="entry name" value="HTH_ARSR"/>
    <property type="match status" value="1"/>
</dbReference>
<name>A0A2M9ZB09_9LEPT</name>
<dbReference type="Proteomes" id="UP000231912">
    <property type="component" value="Unassembled WGS sequence"/>
</dbReference>
<evidence type="ECO:0000313" key="2">
    <source>
        <dbReference type="EMBL" id="PJZ65532.1"/>
    </source>
</evidence>
<reference evidence="2 3" key="1">
    <citation type="submission" date="2017-07" db="EMBL/GenBank/DDBJ databases">
        <title>Leptospira spp. isolated from tropical soils.</title>
        <authorList>
            <person name="Thibeaux R."/>
            <person name="Iraola G."/>
            <person name="Ferres I."/>
            <person name="Bierque E."/>
            <person name="Girault D."/>
            <person name="Soupe-Gilbert M.-E."/>
            <person name="Picardeau M."/>
            <person name="Goarant C."/>
        </authorList>
    </citation>
    <scope>NUCLEOTIDE SEQUENCE [LARGE SCALE GENOMIC DNA]</scope>
    <source>
        <strain evidence="2 3">FH2-C-A2</strain>
    </source>
</reference>
<dbReference type="SUPFAM" id="SSF46785">
    <property type="entry name" value="Winged helix' DNA-binding domain"/>
    <property type="match status" value="1"/>
</dbReference>
<dbReference type="PRINTS" id="PR00778">
    <property type="entry name" value="HTHARSR"/>
</dbReference>
<feature type="domain" description="HTH arsR-type" evidence="1">
    <location>
        <begin position="17"/>
        <end position="94"/>
    </location>
</feature>
<dbReference type="InterPro" id="IPR036390">
    <property type="entry name" value="WH_DNA-bd_sf"/>
</dbReference>
<dbReference type="EMBL" id="NPDT01000004">
    <property type="protein sequence ID" value="PJZ65532.1"/>
    <property type="molecule type" value="Genomic_DNA"/>
</dbReference>
<protein>
    <submittedName>
        <fullName evidence="2">Transcriptional regulator</fullName>
    </submittedName>
</protein>
<evidence type="ECO:0000313" key="3">
    <source>
        <dbReference type="Proteomes" id="UP000231912"/>
    </source>
</evidence>
<dbReference type="AlphaFoldDB" id="A0A2M9ZB09"/>
<comment type="caution">
    <text evidence="2">The sequence shown here is derived from an EMBL/GenBank/DDBJ whole genome shotgun (WGS) entry which is preliminary data.</text>
</comment>
<dbReference type="InterPro" id="IPR001845">
    <property type="entry name" value="HTH_ArsR_DNA-bd_dom"/>
</dbReference>
<dbReference type="GO" id="GO:0003700">
    <property type="term" value="F:DNA-binding transcription factor activity"/>
    <property type="evidence" value="ECO:0007669"/>
    <property type="project" value="InterPro"/>
</dbReference>
<organism evidence="2 3">
    <name type="scientific">Leptospira wolffii</name>
    <dbReference type="NCBI Taxonomy" id="409998"/>
    <lineage>
        <taxon>Bacteria</taxon>
        <taxon>Pseudomonadati</taxon>
        <taxon>Spirochaetota</taxon>
        <taxon>Spirochaetia</taxon>
        <taxon>Leptospirales</taxon>
        <taxon>Leptospiraceae</taxon>
        <taxon>Leptospira</taxon>
    </lineage>
</organism>
<dbReference type="Gene3D" id="1.10.10.10">
    <property type="entry name" value="Winged helix-like DNA-binding domain superfamily/Winged helix DNA-binding domain"/>
    <property type="match status" value="1"/>
</dbReference>
<dbReference type="InterPro" id="IPR036388">
    <property type="entry name" value="WH-like_DNA-bd_sf"/>
</dbReference>
<dbReference type="Pfam" id="PF01022">
    <property type="entry name" value="HTH_5"/>
    <property type="match status" value="1"/>
</dbReference>
<accession>A0A2M9ZB09</accession>
<dbReference type="CDD" id="cd00090">
    <property type="entry name" value="HTH_ARSR"/>
    <property type="match status" value="1"/>
</dbReference>
<dbReference type="RefSeq" id="WP_100759006.1">
    <property type="nucleotide sequence ID" value="NZ_NPDT01000004.1"/>
</dbReference>
<evidence type="ECO:0000259" key="1">
    <source>
        <dbReference type="SMART" id="SM00418"/>
    </source>
</evidence>
<proteinExistence type="predicted"/>
<gene>
    <name evidence="2" type="ORF">CH371_11345</name>
</gene>
<sequence>MSKIPPHPGPDQIELSSIFEAVSDPIRRKILLKLSELGEANCSTFLIYAPKTNISYHISKLREAGITHTRLEGTQKFLTIRSEDLERKFPGLLDTILRSARLEEESEAPHTP</sequence>
<dbReference type="InterPro" id="IPR011991">
    <property type="entry name" value="ArsR-like_HTH"/>
</dbReference>